<sequence length="52" mass="5997">MFSMTENSSYATISTITSNNDAFSLPDLSPEQQKRLLEIRKKKHELLLEIQV</sequence>
<protein>
    <submittedName>
        <fullName evidence="1">Uncharacterized protein</fullName>
    </submittedName>
</protein>
<evidence type="ECO:0000313" key="1">
    <source>
        <dbReference type="EMBL" id="KAJ6646247.1"/>
    </source>
</evidence>
<dbReference type="AlphaFoldDB" id="A0A9Q0N9F4"/>
<dbReference type="EMBL" id="WJQU01000001">
    <property type="protein sequence ID" value="KAJ6646247.1"/>
    <property type="molecule type" value="Genomic_DNA"/>
</dbReference>
<keyword evidence="2" id="KW-1185">Reference proteome</keyword>
<evidence type="ECO:0000313" key="2">
    <source>
        <dbReference type="Proteomes" id="UP001151699"/>
    </source>
</evidence>
<gene>
    <name evidence="1" type="ORF">Bhyg_01458</name>
</gene>
<accession>A0A9Q0N9F4</accession>
<feature type="non-terminal residue" evidence="1">
    <location>
        <position position="52"/>
    </location>
</feature>
<name>A0A9Q0N9F4_9DIPT</name>
<dbReference type="OrthoDB" id="6743965at2759"/>
<organism evidence="1 2">
    <name type="scientific">Pseudolycoriella hygida</name>
    <dbReference type="NCBI Taxonomy" id="35572"/>
    <lineage>
        <taxon>Eukaryota</taxon>
        <taxon>Metazoa</taxon>
        <taxon>Ecdysozoa</taxon>
        <taxon>Arthropoda</taxon>
        <taxon>Hexapoda</taxon>
        <taxon>Insecta</taxon>
        <taxon>Pterygota</taxon>
        <taxon>Neoptera</taxon>
        <taxon>Endopterygota</taxon>
        <taxon>Diptera</taxon>
        <taxon>Nematocera</taxon>
        <taxon>Sciaroidea</taxon>
        <taxon>Sciaridae</taxon>
        <taxon>Pseudolycoriella</taxon>
    </lineage>
</organism>
<dbReference type="Proteomes" id="UP001151699">
    <property type="component" value="Chromosome A"/>
</dbReference>
<proteinExistence type="predicted"/>
<reference evidence="1" key="1">
    <citation type="submission" date="2022-07" db="EMBL/GenBank/DDBJ databases">
        <authorList>
            <person name="Trinca V."/>
            <person name="Uliana J.V.C."/>
            <person name="Torres T.T."/>
            <person name="Ward R.J."/>
            <person name="Monesi N."/>
        </authorList>
    </citation>
    <scope>NUCLEOTIDE SEQUENCE</scope>
    <source>
        <strain evidence="1">HSMRA1968</strain>
        <tissue evidence="1">Whole embryos</tissue>
    </source>
</reference>
<comment type="caution">
    <text evidence="1">The sequence shown here is derived from an EMBL/GenBank/DDBJ whole genome shotgun (WGS) entry which is preliminary data.</text>
</comment>